<dbReference type="AlphaFoldDB" id="A0A8B6XB18"/>
<dbReference type="Gene3D" id="3.40.50.1820">
    <property type="entry name" value="alpha/beta hydrolase"/>
    <property type="match status" value="1"/>
</dbReference>
<dbReference type="InterPro" id="IPR029058">
    <property type="entry name" value="AB_hydrolase_fold"/>
</dbReference>
<dbReference type="GO" id="GO:0016787">
    <property type="term" value="F:hydrolase activity"/>
    <property type="evidence" value="ECO:0007669"/>
    <property type="project" value="UniProtKB-KW"/>
</dbReference>
<proteinExistence type="predicted"/>
<feature type="domain" description="AB hydrolase-1" evidence="2">
    <location>
        <begin position="62"/>
        <end position="212"/>
    </location>
</feature>
<dbReference type="OrthoDB" id="135231at2"/>
<reference evidence="4" key="1">
    <citation type="journal article" date="1992" name="Protein Eng.">
        <title>The alpha/beta hydrolase fold.</title>
        <authorList>
            <person name="Ollis D.L."/>
            <person name="Cheah E."/>
            <person name="Cygler M."/>
            <person name="Dijkstra B."/>
            <person name="Frolow F."/>
            <person name="Franken S.M."/>
            <person name="Harel M."/>
            <person name="Remington S.J."/>
            <person name="Silman I."/>
            <person name="Schrag J. et al."/>
        </authorList>
    </citation>
    <scope>NUCLEOTIDE SEQUENCE</scope>
</reference>
<feature type="region of interest" description="Disordered" evidence="1">
    <location>
        <begin position="298"/>
        <end position="322"/>
    </location>
</feature>
<sequence>MDRSTDQPAVSVPAHGAAPAARAPQALASLPAGRPFRIGAIQSGRAVELEAVWVGGDDPAAPVIVFLHEGLGSVSLWRDWPERLCRAAGWRGLVFSRAGYGQSTPRPADERWGPDFLHIQATEVLPQVLDAVGLGGDARPWLFGHSDGGSIALIFAAMFPQRAGGIVVAAPHIVVEPVTIASIEQARDAWHATDLRHKLARHHADPASAFLGWNDIWLDPAFAGFDITALLPRIACPVLAAQGVDDEYGTLEQVRGIARRVPQTELLELPDCRHSPHRDQPDALERAVTDFLRRNAATTPAAPCGTGHAATAAPARAASPPH</sequence>
<dbReference type="PANTHER" id="PTHR43689">
    <property type="entry name" value="HYDROLASE"/>
    <property type="match status" value="1"/>
</dbReference>
<dbReference type="InterPro" id="IPR000073">
    <property type="entry name" value="AB_hydrolase_1"/>
</dbReference>
<reference evidence="4" key="3">
    <citation type="submission" date="2025-08" db="UniProtKB">
        <authorList>
            <consortium name="RefSeq"/>
        </authorList>
    </citation>
    <scope>IDENTIFICATION</scope>
</reference>
<keyword evidence="3" id="KW-1185">Reference proteome</keyword>
<dbReference type="Pfam" id="PF00561">
    <property type="entry name" value="Abhydrolase_1"/>
    <property type="match status" value="1"/>
</dbReference>
<evidence type="ECO:0000259" key="2">
    <source>
        <dbReference type="Pfam" id="PF00561"/>
    </source>
</evidence>
<dbReference type="RefSeq" id="WP_084545053.1">
    <property type="nucleotide sequence ID" value="NZ_AXWS01000013.1"/>
</dbReference>
<reference evidence="4" key="2">
    <citation type="journal article" date="2000" name="Curr. Protein Pept. Sci.">
        <title>Alpha/Beta-hydrolase fold enzymes: structures, functions and mechanisms.</title>
        <authorList>
            <person name="Holmquist M."/>
        </authorList>
    </citation>
    <scope>NUCLEOTIDE SEQUENCE</scope>
</reference>
<keyword evidence="4" id="KW-0378">Hydrolase</keyword>
<evidence type="ECO:0000256" key="1">
    <source>
        <dbReference type="SAM" id="MobiDB-lite"/>
    </source>
</evidence>
<dbReference type="PANTHER" id="PTHR43689:SF8">
    <property type="entry name" value="ALPHA_BETA-HYDROLASES SUPERFAMILY PROTEIN"/>
    <property type="match status" value="1"/>
</dbReference>
<protein>
    <submittedName>
        <fullName evidence="4">Alpha/beta fold hydrolase</fullName>
    </submittedName>
</protein>
<evidence type="ECO:0000313" key="3">
    <source>
        <dbReference type="Proteomes" id="UP000675920"/>
    </source>
</evidence>
<dbReference type="SUPFAM" id="SSF53474">
    <property type="entry name" value="alpha/beta-Hydrolases"/>
    <property type="match status" value="1"/>
</dbReference>
<organism evidence="3 4">
    <name type="scientific">Derxia gummosa DSM 723</name>
    <dbReference type="NCBI Taxonomy" id="1121388"/>
    <lineage>
        <taxon>Bacteria</taxon>
        <taxon>Pseudomonadati</taxon>
        <taxon>Pseudomonadota</taxon>
        <taxon>Betaproteobacteria</taxon>
        <taxon>Burkholderiales</taxon>
        <taxon>Alcaligenaceae</taxon>
        <taxon>Derxia</taxon>
    </lineage>
</organism>
<name>A0A8B6XB18_9BURK</name>
<dbReference type="Proteomes" id="UP000675920">
    <property type="component" value="Unplaced"/>
</dbReference>
<accession>A0A8B6XB18</accession>
<evidence type="ECO:0000313" key="4">
    <source>
        <dbReference type="RefSeq" id="WP_084545053.1"/>
    </source>
</evidence>